<evidence type="ECO:0000256" key="5">
    <source>
        <dbReference type="ARBA" id="ARBA00022723"/>
    </source>
</evidence>
<feature type="binding site" evidence="9">
    <location>
        <begin position="25"/>
        <end position="28"/>
    </location>
    <ligand>
        <name>NADP(+)</name>
        <dbReference type="ChEBI" id="CHEBI:58349"/>
    </ligand>
</feature>
<dbReference type="SUPFAM" id="SSF51735">
    <property type="entry name" value="NAD(P)-binding Rossmann-fold domains"/>
    <property type="match status" value="1"/>
</dbReference>
<dbReference type="EMBL" id="JAFGDB010000104">
    <property type="protein sequence ID" value="MBN2067980.1"/>
    <property type="molecule type" value="Genomic_DNA"/>
</dbReference>
<comment type="caution">
    <text evidence="13">The sequence shown here is derived from an EMBL/GenBank/DDBJ whole genome shotgun (WGS) entry which is preliminary data.</text>
</comment>
<dbReference type="PANTHER" id="PTHR21371">
    <property type="entry name" value="KETOL-ACID REDUCTOISOMERASE, MITOCHONDRIAL"/>
    <property type="match status" value="1"/>
</dbReference>
<evidence type="ECO:0000256" key="8">
    <source>
        <dbReference type="ARBA" id="ARBA00023304"/>
    </source>
</evidence>
<dbReference type="EC" id="1.1.1.86" evidence="9"/>
<reference evidence="13" key="1">
    <citation type="submission" date="2021-01" db="EMBL/GenBank/DDBJ databases">
        <title>Active Sulfur Cycling in an Early Earth Analoge.</title>
        <authorList>
            <person name="Hahn C.R."/>
            <person name="Youssef N.H."/>
            <person name="Elshahed M."/>
        </authorList>
    </citation>
    <scope>NUCLEOTIDE SEQUENCE</scope>
    <source>
        <strain evidence="13">Zod_Metabat.1151</strain>
    </source>
</reference>
<evidence type="ECO:0000256" key="3">
    <source>
        <dbReference type="ARBA" id="ARBA00010318"/>
    </source>
</evidence>
<dbReference type="SUPFAM" id="SSF48179">
    <property type="entry name" value="6-phosphogluconate dehydrogenase C-terminal domain-like"/>
    <property type="match status" value="1"/>
</dbReference>
<feature type="binding site" evidence="9 10">
    <location>
        <position position="230"/>
    </location>
    <ligand>
        <name>Mg(2+)</name>
        <dbReference type="ChEBI" id="CHEBI:18420"/>
        <label>2</label>
    </ligand>
</feature>
<dbReference type="GO" id="GO:0009097">
    <property type="term" value="P:isoleucine biosynthetic process"/>
    <property type="evidence" value="ECO:0007669"/>
    <property type="project" value="UniProtKB-UniRule"/>
</dbReference>
<dbReference type="AlphaFoldDB" id="A0A938YY53"/>
<gene>
    <name evidence="9 13" type="primary">ilvC</name>
    <name evidence="13" type="ORF">JW744_05930</name>
</gene>
<evidence type="ECO:0000259" key="11">
    <source>
        <dbReference type="PROSITE" id="PS51850"/>
    </source>
</evidence>
<evidence type="ECO:0000313" key="13">
    <source>
        <dbReference type="EMBL" id="MBN2067980.1"/>
    </source>
</evidence>
<dbReference type="Gene3D" id="6.10.240.10">
    <property type="match status" value="1"/>
</dbReference>
<dbReference type="Pfam" id="PF07991">
    <property type="entry name" value="KARI_N"/>
    <property type="match status" value="1"/>
</dbReference>
<keyword evidence="7 9" id="KW-0560">Oxidoreductase</keyword>
<feature type="binding site" evidence="9 10">
    <location>
        <position position="226"/>
    </location>
    <ligand>
        <name>Mg(2+)</name>
        <dbReference type="ChEBI" id="CHEBI:18420"/>
        <label>2</label>
    </ligand>
</feature>
<comment type="pathway">
    <text evidence="2 9">Amino-acid biosynthesis; L-isoleucine biosynthesis; L-isoleucine from 2-oxobutanoate: step 2/4.</text>
</comment>
<dbReference type="Proteomes" id="UP000809243">
    <property type="component" value="Unassembled WGS sequence"/>
</dbReference>
<evidence type="ECO:0000256" key="6">
    <source>
        <dbReference type="ARBA" id="ARBA00022842"/>
    </source>
</evidence>
<dbReference type="InterPro" id="IPR008927">
    <property type="entry name" value="6-PGluconate_DH-like_C_sf"/>
</dbReference>
<feature type="binding site" evidence="9 10">
    <location>
        <position position="190"/>
    </location>
    <ligand>
        <name>Mg(2+)</name>
        <dbReference type="ChEBI" id="CHEBI:18420"/>
        <label>1</label>
    </ligand>
</feature>
<dbReference type="GO" id="GO:0004455">
    <property type="term" value="F:ketol-acid reductoisomerase activity"/>
    <property type="evidence" value="ECO:0007669"/>
    <property type="project" value="UniProtKB-UniRule"/>
</dbReference>
<feature type="binding site" evidence="9">
    <location>
        <position position="52"/>
    </location>
    <ligand>
        <name>NADP(+)</name>
        <dbReference type="ChEBI" id="CHEBI:58349"/>
    </ligand>
</feature>
<keyword evidence="4 9" id="KW-0028">Amino-acid biosynthesis</keyword>
<organism evidence="13 14">
    <name type="scientific">Candidatus Iainarchaeum sp</name>
    <dbReference type="NCBI Taxonomy" id="3101447"/>
    <lineage>
        <taxon>Archaea</taxon>
        <taxon>Candidatus Iainarchaeota</taxon>
        <taxon>Candidatus Iainarchaeia</taxon>
        <taxon>Candidatus Iainarchaeales</taxon>
        <taxon>Candidatus Iainarchaeaceae</taxon>
        <taxon>Candidatus Iainarchaeum</taxon>
    </lineage>
</organism>
<dbReference type="InterPro" id="IPR000506">
    <property type="entry name" value="KARI_C"/>
</dbReference>
<evidence type="ECO:0000256" key="7">
    <source>
        <dbReference type="ARBA" id="ARBA00023002"/>
    </source>
</evidence>
<dbReference type="InterPro" id="IPR036291">
    <property type="entry name" value="NAD(P)-bd_dom_sf"/>
</dbReference>
<keyword evidence="5 9" id="KW-0479">Metal-binding</keyword>
<feature type="active site" evidence="9">
    <location>
        <position position="107"/>
    </location>
</feature>
<protein>
    <recommendedName>
        <fullName evidence="9">Ketol-acid reductoisomerase (NADP(+))</fullName>
        <shortName evidence="9">KARI</shortName>
        <ecNumber evidence="9">1.1.1.86</ecNumber>
    </recommendedName>
    <alternativeName>
        <fullName evidence="9">Acetohydroxy-acid isomeroreductase</fullName>
        <shortName evidence="9">AHIR</shortName>
    </alternativeName>
    <alternativeName>
        <fullName evidence="9">Alpha-keto-beta-hydroxylacyl reductoisomerase</fullName>
    </alternativeName>
</protein>
<dbReference type="GO" id="GO:0000287">
    <property type="term" value="F:magnesium ion binding"/>
    <property type="evidence" value="ECO:0007669"/>
    <property type="project" value="UniProtKB-UniRule"/>
</dbReference>
<dbReference type="InterPro" id="IPR013023">
    <property type="entry name" value="KARI"/>
</dbReference>
<dbReference type="NCBIfam" id="TIGR00465">
    <property type="entry name" value="ilvC"/>
    <property type="match status" value="1"/>
</dbReference>
<evidence type="ECO:0000256" key="9">
    <source>
        <dbReference type="HAMAP-Rule" id="MF_00435"/>
    </source>
</evidence>
<keyword evidence="6 9" id="KW-0460">Magnesium</keyword>
<name>A0A938YY53_9ARCH</name>
<dbReference type="GO" id="GO:0009099">
    <property type="term" value="P:L-valine biosynthetic process"/>
    <property type="evidence" value="ECO:0007669"/>
    <property type="project" value="UniProtKB-UniRule"/>
</dbReference>
<sequence>MMKICHENDASVEALKGKTIAIIGYGNQGRPQALCLRDSGLSVIVGSIKDASFDKAVEDGFEAMPIAEAAQKADLIQILLPDEVQGDVYAKEIAPNVKKGKILCCSHGFSIVFKRIVPPKDVDVIMVAPKSPGSEERKEYERGFGVPGLIAVYQNASGKARDYALAYAKAMGYTRAGVIECTFQQETYSDLFGEQSVLCGGVTELMKAGFETLVEAGYPPEIAYFECINELKLIVDLVYEGGAELMWQRVSNTAEYGGRTRGKEVIGEKSRAAMKKLLKDVESGKFAEEWVQEFKNGLPNLKKMRESAKKEQIEVVGKQIRALFEKK</sequence>
<dbReference type="PROSITE" id="PS51851">
    <property type="entry name" value="KARI_C"/>
    <property type="match status" value="1"/>
</dbReference>
<dbReference type="InterPro" id="IPR013116">
    <property type="entry name" value="KARI_N"/>
</dbReference>
<feature type="binding site" evidence="9 10">
    <location>
        <position position="190"/>
    </location>
    <ligand>
        <name>Mg(2+)</name>
        <dbReference type="ChEBI" id="CHEBI:18420"/>
        <label>2</label>
    </ligand>
</feature>
<evidence type="ECO:0000256" key="2">
    <source>
        <dbReference type="ARBA" id="ARBA00004885"/>
    </source>
</evidence>
<evidence type="ECO:0000259" key="12">
    <source>
        <dbReference type="PROSITE" id="PS51851"/>
    </source>
</evidence>
<accession>A0A938YY53</accession>
<feature type="binding site" evidence="9 10">
    <location>
        <position position="194"/>
    </location>
    <ligand>
        <name>Mg(2+)</name>
        <dbReference type="ChEBI" id="CHEBI:18420"/>
        <label>1</label>
    </ligand>
</feature>
<proteinExistence type="inferred from homology"/>
<evidence type="ECO:0000256" key="10">
    <source>
        <dbReference type="PROSITE-ProRule" id="PRU01198"/>
    </source>
</evidence>
<dbReference type="NCBIfam" id="NF004017">
    <property type="entry name" value="PRK05479.1"/>
    <property type="match status" value="1"/>
</dbReference>
<keyword evidence="8 9" id="KW-0100">Branched-chain amino acid biosynthesis</keyword>
<feature type="binding site" evidence="9 10">
    <location>
        <position position="251"/>
    </location>
    <ligand>
        <name>substrate</name>
    </ligand>
</feature>
<comment type="function">
    <text evidence="9">Involved in the biosynthesis of branched-chain amino acids (BCAA). Catalyzes an alkyl-migration followed by a ketol-acid reduction of (S)-2-acetolactate (S2AL) to yield (R)-2,3-dihydroxy-isovalerate. In the isomerase reaction, S2AL is rearranged via a Mg-dependent methyl migration to produce 3-hydroxy-3-methyl-2-ketobutyrate (HMKB). In the reductase reaction, this 2-ketoacid undergoes a metal-dependent reduction by NADPH to yield (R)-2,3-dihydroxy-isovalerate.</text>
</comment>
<feature type="domain" description="KARI N-terminal Rossmann" evidence="11">
    <location>
        <begin position="2"/>
        <end position="181"/>
    </location>
</feature>
<keyword evidence="9" id="KW-0521">NADP</keyword>
<feature type="domain" description="KARI C-terminal knotted" evidence="12">
    <location>
        <begin position="182"/>
        <end position="327"/>
    </location>
</feature>
<comment type="similarity">
    <text evidence="3 9 10">Belongs to the ketol-acid reductoisomerase family.</text>
</comment>
<comment type="caution">
    <text evidence="9">Lacks conserved residue(s) required for the propagation of feature annotation.</text>
</comment>
<dbReference type="PROSITE" id="PS51850">
    <property type="entry name" value="KARI_N"/>
    <property type="match status" value="1"/>
</dbReference>
<dbReference type="PANTHER" id="PTHR21371:SF1">
    <property type="entry name" value="KETOL-ACID REDUCTOISOMERASE, MITOCHONDRIAL"/>
    <property type="match status" value="1"/>
</dbReference>
<comment type="cofactor">
    <cofactor evidence="9">
        <name>Mg(2+)</name>
        <dbReference type="ChEBI" id="CHEBI:18420"/>
    </cofactor>
    <text evidence="9">Binds 2 magnesium ions per subunit.</text>
</comment>
<evidence type="ECO:0000313" key="14">
    <source>
        <dbReference type="Proteomes" id="UP000809243"/>
    </source>
</evidence>
<comment type="catalytic activity">
    <reaction evidence="9">
        <text>(2R,3R)-2,3-dihydroxy-3-methylpentanoate + NADP(+) = (S)-2-ethyl-2-hydroxy-3-oxobutanoate + NADPH + H(+)</text>
        <dbReference type="Rhea" id="RHEA:13493"/>
        <dbReference type="ChEBI" id="CHEBI:15378"/>
        <dbReference type="ChEBI" id="CHEBI:49256"/>
        <dbReference type="ChEBI" id="CHEBI:49258"/>
        <dbReference type="ChEBI" id="CHEBI:57783"/>
        <dbReference type="ChEBI" id="CHEBI:58349"/>
        <dbReference type="EC" id="1.1.1.86"/>
    </reaction>
</comment>
<dbReference type="GO" id="GO:0050661">
    <property type="term" value="F:NADP binding"/>
    <property type="evidence" value="ECO:0007669"/>
    <property type="project" value="InterPro"/>
</dbReference>
<dbReference type="Gene3D" id="3.40.50.720">
    <property type="entry name" value="NAD(P)-binding Rossmann-like Domain"/>
    <property type="match status" value="1"/>
</dbReference>
<dbReference type="InterPro" id="IPR014359">
    <property type="entry name" value="KARI_prok"/>
</dbReference>
<evidence type="ECO:0000256" key="1">
    <source>
        <dbReference type="ARBA" id="ARBA00004864"/>
    </source>
</evidence>
<dbReference type="HAMAP" id="MF_00435">
    <property type="entry name" value="IlvC"/>
    <property type="match status" value="1"/>
</dbReference>
<feature type="binding site" evidence="9">
    <location>
        <position position="133"/>
    </location>
    <ligand>
        <name>NADP(+)</name>
        <dbReference type="ChEBI" id="CHEBI:58349"/>
    </ligand>
</feature>
<dbReference type="Pfam" id="PF01450">
    <property type="entry name" value="KARI_C"/>
    <property type="match status" value="1"/>
</dbReference>
<evidence type="ECO:0000256" key="4">
    <source>
        <dbReference type="ARBA" id="ARBA00022605"/>
    </source>
</evidence>
<comment type="catalytic activity">
    <reaction evidence="9">
        <text>(2R)-2,3-dihydroxy-3-methylbutanoate + NADP(+) = (2S)-2-acetolactate + NADPH + H(+)</text>
        <dbReference type="Rhea" id="RHEA:22068"/>
        <dbReference type="ChEBI" id="CHEBI:15378"/>
        <dbReference type="ChEBI" id="CHEBI:49072"/>
        <dbReference type="ChEBI" id="CHEBI:57783"/>
        <dbReference type="ChEBI" id="CHEBI:58349"/>
        <dbReference type="ChEBI" id="CHEBI:58476"/>
        <dbReference type="EC" id="1.1.1.86"/>
    </reaction>
</comment>
<comment type="pathway">
    <text evidence="1 9">Amino-acid biosynthesis; L-valine biosynthesis; L-valine from pyruvate: step 2/4.</text>
</comment>
<dbReference type="PIRSF" id="PIRSF000116">
    <property type="entry name" value="IlvC_gammaproteo"/>
    <property type="match status" value="1"/>
</dbReference>